<dbReference type="PANTHER" id="PTHR10587">
    <property type="entry name" value="GLYCOSYL TRANSFERASE-RELATED"/>
    <property type="match status" value="1"/>
</dbReference>
<protein>
    <recommendedName>
        <fullName evidence="3">Chitooligosaccharide deacetylase</fullName>
    </recommendedName>
    <alternativeName>
        <fullName evidence="4">Nodulation protein B</fullName>
    </alternativeName>
</protein>
<dbReference type="InterPro" id="IPR050248">
    <property type="entry name" value="Polysacc_deacetylase_ArnD"/>
</dbReference>
<proteinExistence type="inferred from homology"/>
<evidence type="ECO:0000256" key="5">
    <source>
        <dbReference type="SAM" id="SignalP"/>
    </source>
</evidence>
<dbReference type="GO" id="GO:0005975">
    <property type="term" value="P:carbohydrate metabolic process"/>
    <property type="evidence" value="ECO:0007669"/>
    <property type="project" value="InterPro"/>
</dbReference>
<feature type="domain" description="NodB homology" evidence="6">
    <location>
        <begin position="39"/>
        <end position="229"/>
    </location>
</feature>
<comment type="caution">
    <text evidence="7">The sequence shown here is derived from an EMBL/GenBank/DDBJ whole genome shotgun (WGS) entry which is preliminary data.</text>
</comment>
<gene>
    <name evidence="7" type="ORF">G8E10_06235</name>
</gene>
<evidence type="ECO:0000256" key="2">
    <source>
        <dbReference type="ARBA" id="ARBA00010973"/>
    </source>
</evidence>
<evidence type="ECO:0000256" key="4">
    <source>
        <dbReference type="ARBA" id="ARBA00032976"/>
    </source>
</evidence>
<keyword evidence="5" id="KW-0732">Signal</keyword>
<dbReference type="Proteomes" id="UP001155840">
    <property type="component" value="Unassembled WGS sequence"/>
</dbReference>
<accession>A0AA44C9U1</accession>
<dbReference type="InterPro" id="IPR002509">
    <property type="entry name" value="NODB_dom"/>
</dbReference>
<comment type="similarity">
    <text evidence="2">Belongs to the polysaccharide deacetylase family.</text>
</comment>
<evidence type="ECO:0000259" key="6">
    <source>
        <dbReference type="PROSITE" id="PS51677"/>
    </source>
</evidence>
<dbReference type="EMBL" id="JAANCM010000002">
    <property type="protein sequence ID" value="NHT75350.1"/>
    <property type="molecule type" value="Genomic_DNA"/>
</dbReference>
<organism evidence="7 8">
    <name type="scientific">Ferranicluibacter rubi</name>
    <dbReference type="NCBI Taxonomy" id="2715133"/>
    <lineage>
        <taxon>Bacteria</taxon>
        <taxon>Pseudomonadati</taxon>
        <taxon>Pseudomonadota</taxon>
        <taxon>Alphaproteobacteria</taxon>
        <taxon>Hyphomicrobiales</taxon>
        <taxon>Rhizobiaceae</taxon>
        <taxon>Ferranicluibacter</taxon>
    </lineage>
</organism>
<evidence type="ECO:0000313" key="7">
    <source>
        <dbReference type="EMBL" id="NHT75350.1"/>
    </source>
</evidence>
<dbReference type="AlphaFoldDB" id="A0AA44C9U1"/>
<reference evidence="7" key="1">
    <citation type="submission" date="2020-03" db="EMBL/GenBank/DDBJ databases">
        <title>Ferranicluibacter endophyticum gen. nov., sp. nov., a new genus isolated from Rubus ulmifolius Schott. stem.</title>
        <authorList>
            <person name="Roca-Couso R."/>
            <person name="Flores-Felix J.D."/>
            <person name="Igual J.M."/>
            <person name="Rivas R."/>
        </authorList>
    </citation>
    <scope>NUCLEOTIDE SEQUENCE</scope>
    <source>
        <strain evidence="7">CRRU44</strain>
    </source>
</reference>
<dbReference type="Pfam" id="PF01522">
    <property type="entry name" value="Polysacc_deac_1"/>
    <property type="match status" value="1"/>
</dbReference>
<dbReference type="SUPFAM" id="SSF88713">
    <property type="entry name" value="Glycoside hydrolase/deacetylase"/>
    <property type="match status" value="1"/>
</dbReference>
<comment type="function">
    <text evidence="1">Is involved in generating a small heat-stable compound (Nod), an acylated oligomer of N-acetylglucosamine, that stimulates mitosis in various plant protoplasts.</text>
</comment>
<dbReference type="PANTHER" id="PTHR10587:SF134">
    <property type="entry name" value="SECRETED PROTEIN"/>
    <property type="match status" value="1"/>
</dbReference>
<dbReference type="GO" id="GO:0016810">
    <property type="term" value="F:hydrolase activity, acting on carbon-nitrogen (but not peptide) bonds"/>
    <property type="evidence" value="ECO:0007669"/>
    <property type="project" value="InterPro"/>
</dbReference>
<name>A0AA44C9U1_9HYPH</name>
<dbReference type="RefSeq" id="WP_167127839.1">
    <property type="nucleotide sequence ID" value="NZ_JAANCM010000002.1"/>
</dbReference>
<keyword evidence="8" id="KW-1185">Reference proteome</keyword>
<evidence type="ECO:0000256" key="3">
    <source>
        <dbReference type="ARBA" id="ARBA00020071"/>
    </source>
</evidence>
<evidence type="ECO:0000256" key="1">
    <source>
        <dbReference type="ARBA" id="ARBA00003236"/>
    </source>
</evidence>
<feature type="signal peptide" evidence="5">
    <location>
        <begin position="1"/>
        <end position="21"/>
    </location>
</feature>
<evidence type="ECO:0000313" key="8">
    <source>
        <dbReference type="Proteomes" id="UP001155840"/>
    </source>
</evidence>
<dbReference type="Gene3D" id="3.20.20.370">
    <property type="entry name" value="Glycoside hydrolase/deacetylase"/>
    <property type="match status" value="1"/>
</dbReference>
<dbReference type="PROSITE" id="PS51677">
    <property type="entry name" value="NODB"/>
    <property type="match status" value="1"/>
</dbReference>
<sequence>MKTILLLPLLAALGLAAPALAHDGLLEPKLHIAAGSKTPRVALTFDACMGLADQRIISVLIENRIPATIFITERWLKRNAETFAIFRAHADLFELENHGAMHVPAIDRPVPVYGIASAGSAQAVEAEVMGGANALVASGAPQPHWFRGATAKYTASSIAQIRALGFDVAGYSLNGDDGSLLGARMATRRIANAHDGDVIISHINQPTHAAGEGVAAGILALKAKGYEFVRLDAVHEEGSNATVN</sequence>
<dbReference type="InterPro" id="IPR011330">
    <property type="entry name" value="Glyco_hydro/deAcase_b/a-brl"/>
</dbReference>
<feature type="chain" id="PRO_5041334168" description="Chitooligosaccharide deacetylase" evidence="5">
    <location>
        <begin position="22"/>
        <end position="244"/>
    </location>
</feature>